<dbReference type="GeneID" id="140021346"/>
<evidence type="ECO:0000259" key="1">
    <source>
        <dbReference type="Pfam" id="PF03372"/>
    </source>
</evidence>
<sequence length="277" mass="32529">MRALVWNCRGAGSPLTIPQLKEMIKFHSPLLVFLSETKKKSYMNSVKQWVKFDHLFVVDPVGIAGGLAVFWKKEIQVKTILFTSFTIELLIAGYEGQRDWWCICTYASTDDRVREQQWNVIERRKSIWGNCWAIMGDLNDIKSNGEKWGGRVRPESSFVTFNNFINSNELLDIGFEGVPWTWCNNWGKEGEVKERIDRILGTKQWCANFEWAKCSHIETEASDHCALILDTTPARRIRKRRFRFDRRWLLQEDIGAVIKDAWKTSQQGSRYIRWRIK</sequence>
<reference evidence="3" key="1">
    <citation type="submission" date="2025-08" db="UniProtKB">
        <authorList>
            <consortium name="RefSeq"/>
        </authorList>
    </citation>
    <scope>IDENTIFICATION</scope>
    <source>
        <tissue evidence="3">Leaves</tissue>
    </source>
</reference>
<accession>A0ABM4W8T6</accession>
<name>A0ABM4W8T6_COFAR</name>
<evidence type="ECO:0000313" key="3">
    <source>
        <dbReference type="RefSeq" id="XP_071928205.1"/>
    </source>
</evidence>
<gene>
    <name evidence="3" type="primary">LOC140021346</name>
</gene>
<evidence type="ECO:0000313" key="2">
    <source>
        <dbReference type="Proteomes" id="UP001652660"/>
    </source>
</evidence>
<dbReference type="Pfam" id="PF03372">
    <property type="entry name" value="Exo_endo_phos"/>
    <property type="match status" value="1"/>
</dbReference>
<dbReference type="PANTHER" id="PTHR35218:SF9">
    <property type="entry name" value="ENDONUCLEASE_EXONUCLEASE_PHOSPHATASE DOMAIN-CONTAINING PROTEIN"/>
    <property type="match status" value="1"/>
</dbReference>
<dbReference type="RefSeq" id="XP_071928205.1">
    <property type="nucleotide sequence ID" value="XM_072072104.1"/>
</dbReference>
<dbReference type="Gene3D" id="3.60.10.10">
    <property type="entry name" value="Endonuclease/exonuclease/phosphatase"/>
    <property type="match status" value="1"/>
</dbReference>
<proteinExistence type="predicted"/>
<keyword evidence="2" id="KW-1185">Reference proteome</keyword>
<dbReference type="InterPro" id="IPR036691">
    <property type="entry name" value="Endo/exonu/phosph_ase_sf"/>
</dbReference>
<organism evidence="2 3">
    <name type="scientific">Coffea arabica</name>
    <name type="common">Arabian coffee</name>
    <dbReference type="NCBI Taxonomy" id="13443"/>
    <lineage>
        <taxon>Eukaryota</taxon>
        <taxon>Viridiplantae</taxon>
        <taxon>Streptophyta</taxon>
        <taxon>Embryophyta</taxon>
        <taxon>Tracheophyta</taxon>
        <taxon>Spermatophyta</taxon>
        <taxon>Magnoliopsida</taxon>
        <taxon>eudicotyledons</taxon>
        <taxon>Gunneridae</taxon>
        <taxon>Pentapetalae</taxon>
        <taxon>asterids</taxon>
        <taxon>lamiids</taxon>
        <taxon>Gentianales</taxon>
        <taxon>Rubiaceae</taxon>
        <taxon>Ixoroideae</taxon>
        <taxon>Gardenieae complex</taxon>
        <taxon>Bertiereae - Coffeeae clade</taxon>
        <taxon>Coffeeae</taxon>
        <taxon>Coffea</taxon>
    </lineage>
</organism>
<dbReference type="SUPFAM" id="SSF56219">
    <property type="entry name" value="DNase I-like"/>
    <property type="match status" value="1"/>
</dbReference>
<dbReference type="PANTHER" id="PTHR35218">
    <property type="entry name" value="RNASE H DOMAIN-CONTAINING PROTEIN"/>
    <property type="match status" value="1"/>
</dbReference>
<protein>
    <recommendedName>
        <fullName evidence="1">Endonuclease/exonuclease/phosphatase domain-containing protein</fullName>
    </recommendedName>
</protein>
<feature type="domain" description="Endonuclease/exonuclease/phosphatase" evidence="1">
    <location>
        <begin position="5"/>
        <end position="224"/>
    </location>
</feature>
<dbReference type="InterPro" id="IPR005135">
    <property type="entry name" value="Endo/exonuclease/phosphatase"/>
</dbReference>
<dbReference type="Proteomes" id="UP001652660">
    <property type="component" value="Chromosome 11e"/>
</dbReference>